<dbReference type="Proteomes" id="UP001185092">
    <property type="component" value="Unassembled WGS sequence"/>
</dbReference>
<dbReference type="EMBL" id="JAVDQD010000001">
    <property type="protein sequence ID" value="MDR6237086.1"/>
    <property type="molecule type" value="Genomic_DNA"/>
</dbReference>
<dbReference type="PANTHER" id="PTHR40037">
    <property type="entry name" value="PHOSPHOESTERASE YJCG-RELATED"/>
    <property type="match status" value="1"/>
</dbReference>
<dbReference type="InterPro" id="IPR050580">
    <property type="entry name" value="2H_phosphoesterase_YjcG-like"/>
</dbReference>
<dbReference type="InterPro" id="IPR009097">
    <property type="entry name" value="Cyclic_Pdiesterase"/>
</dbReference>
<organism evidence="1 2">
    <name type="scientific">Aureibacter tunicatorum</name>
    <dbReference type="NCBI Taxonomy" id="866807"/>
    <lineage>
        <taxon>Bacteria</taxon>
        <taxon>Pseudomonadati</taxon>
        <taxon>Bacteroidota</taxon>
        <taxon>Cytophagia</taxon>
        <taxon>Cytophagales</taxon>
        <taxon>Persicobacteraceae</taxon>
        <taxon>Aureibacter</taxon>
    </lineage>
</organism>
<dbReference type="GO" id="GO:0016874">
    <property type="term" value="F:ligase activity"/>
    <property type="evidence" value="ECO:0007669"/>
    <property type="project" value="UniProtKB-KW"/>
</dbReference>
<gene>
    <name evidence="1" type="ORF">HNQ88_000062</name>
</gene>
<accession>A0AAE4BQ14</accession>
<dbReference type="Gene3D" id="3.90.1140.10">
    <property type="entry name" value="Cyclic phosphodiesterase"/>
    <property type="match status" value="1"/>
</dbReference>
<protein>
    <submittedName>
        <fullName evidence="1">2'-5' RNA ligase</fullName>
    </submittedName>
</protein>
<proteinExistence type="predicted"/>
<keyword evidence="1" id="KW-0436">Ligase</keyword>
<comment type="caution">
    <text evidence="1">The sequence shown here is derived from an EMBL/GenBank/DDBJ whole genome shotgun (WGS) entry which is preliminary data.</text>
</comment>
<evidence type="ECO:0000313" key="2">
    <source>
        <dbReference type="Proteomes" id="UP001185092"/>
    </source>
</evidence>
<dbReference type="SUPFAM" id="SSF55144">
    <property type="entry name" value="LigT-like"/>
    <property type="match status" value="1"/>
</dbReference>
<reference evidence="1" key="1">
    <citation type="submission" date="2023-07" db="EMBL/GenBank/DDBJ databases">
        <title>Genomic Encyclopedia of Type Strains, Phase IV (KMG-IV): sequencing the most valuable type-strain genomes for metagenomic binning, comparative biology and taxonomic classification.</title>
        <authorList>
            <person name="Goeker M."/>
        </authorList>
    </citation>
    <scope>NUCLEOTIDE SEQUENCE</scope>
    <source>
        <strain evidence="1">DSM 26174</strain>
    </source>
</reference>
<dbReference type="PANTHER" id="PTHR40037:SF1">
    <property type="entry name" value="PHOSPHOESTERASE SAOUHSC_00951-RELATED"/>
    <property type="match status" value="1"/>
</dbReference>
<dbReference type="AlphaFoldDB" id="A0AAE4BQ14"/>
<sequence>MKQQSNVELFFIAIVPDEPVQGEIMALKNEVYEKFGSKGALRSPAHITLHMPFKWKVSKMELLEKSLQLTALECDSFLQQLDGFDAFDQRVIFVDVMENPILRELHSKVSRCMRTKLNMMNADYKAKGFHPHVTIAFRDLKKSVFKEAWPEFEFRKYNASFNVGSFELLKHNGSGWEVYRRFPFGDD</sequence>
<name>A0AAE4BQ14_9BACT</name>
<dbReference type="RefSeq" id="WP_309936523.1">
    <property type="nucleotide sequence ID" value="NZ_AP025305.1"/>
</dbReference>
<evidence type="ECO:0000313" key="1">
    <source>
        <dbReference type="EMBL" id="MDR6237086.1"/>
    </source>
</evidence>
<keyword evidence="2" id="KW-1185">Reference proteome</keyword>
<dbReference type="Pfam" id="PF13563">
    <property type="entry name" value="2_5_RNA_ligase2"/>
    <property type="match status" value="1"/>
</dbReference>